<dbReference type="NCBIfam" id="NF004123">
    <property type="entry name" value="PRK05610.1"/>
    <property type="match status" value="1"/>
</dbReference>
<comment type="similarity">
    <text evidence="2 12">Belongs to the universal ribosomal protein uS17 family.</text>
</comment>
<evidence type="ECO:0000256" key="5">
    <source>
        <dbReference type="ARBA" id="ARBA00022730"/>
    </source>
</evidence>
<dbReference type="Gramene" id="Kaladp0009s0078.1.v1.1">
    <property type="protein sequence ID" value="Kaladp0009s0078.1.v1.1.CDS.1"/>
    <property type="gene ID" value="Kaladp0009s0078.v1.1"/>
</dbReference>
<evidence type="ECO:0000256" key="4">
    <source>
        <dbReference type="ARBA" id="ARBA00022640"/>
    </source>
</evidence>
<sequence length="135" mass="15125">MSSSFLLLHPSPPLKFAMTLSNPFIHGSSPALPLLAKPTAPLTTVAHTFTPFVRAMKSLQGRVIATVNDKTVAVEVTRLAPHPKYKRRVRKKKKYQAHDPDNIFKVGDFVQLEKCRPISKTKTFLAIPLPDKRIK</sequence>
<keyword evidence="5" id="KW-0699">rRNA-binding</keyword>
<dbReference type="HAMAP" id="MF_01345_B">
    <property type="entry name" value="Ribosomal_uS17_B"/>
    <property type="match status" value="1"/>
</dbReference>
<dbReference type="GO" id="GO:0009507">
    <property type="term" value="C:chloroplast"/>
    <property type="evidence" value="ECO:0007669"/>
    <property type="project" value="UniProtKB-SubCell"/>
</dbReference>
<dbReference type="PRINTS" id="PR00973">
    <property type="entry name" value="RIBOSOMALS17"/>
</dbReference>
<keyword evidence="4" id="KW-0934">Plastid</keyword>
<dbReference type="InterPro" id="IPR019984">
    <property type="entry name" value="Ribosomal_uS17_bact/chlr"/>
</dbReference>
<proteinExistence type="inferred from homology"/>
<dbReference type="GO" id="GO:0019843">
    <property type="term" value="F:rRNA binding"/>
    <property type="evidence" value="ECO:0007669"/>
    <property type="project" value="UniProtKB-KW"/>
</dbReference>
<evidence type="ECO:0000256" key="7">
    <source>
        <dbReference type="ARBA" id="ARBA00022946"/>
    </source>
</evidence>
<dbReference type="Gene3D" id="2.40.50.140">
    <property type="entry name" value="Nucleic acid-binding proteins"/>
    <property type="match status" value="1"/>
</dbReference>
<reference evidence="13" key="1">
    <citation type="submission" date="2021-01" db="UniProtKB">
        <authorList>
            <consortium name="EnsemblPlants"/>
        </authorList>
    </citation>
    <scope>IDENTIFICATION</scope>
</reference>
<dbReference type="AlphaFoldDB" id="A0A7N0REW9"/>
<organism evidence="13 14">
    <name type="scientific">Kalanchoe fedtschenkoi</name>
    <name type="common">Lavender scallops</name>
    <name type="synonym">South American air plant</name>
    <dbReference type="NCBI Taxonomy" id="63787"/>
    <lineage>
        <taxon>Eukaryota</taxon>
        <taxon>Viridiplantae</taxon>
        <taxon>Streptophyta</taxon>
        <taxon>Embryophyta</taxon>
        <taxon>Tracheophyta</taxon>
        <taxon>Spermatophyta</taxon>
        <taxon>Magnoliopsida</taxon>
        <taxon>eudicotyledons</taxon>
        <taxon>Gunneridae</taxon>
        <taxon>Pentapetalae</taxon>
        <taxon>Saxifragales</taxon>
        <taxon>Crassulaceae</taxon>
        <taxon>Kalanchoe</taxon>
    </lineage>
</organism>
<evidence type="ECO:0000256" key="3">
    <source>
        <dbReference type="ARBA" id="ARBA00022528"/>
    </source>
</evidence>
<evidence type="ECO:0000256" key="8">
    <source>
        <dbReference type="ARBA" id="ARBA00022980"/>
    </source>
</evidence>
<dbReference type="PANTHER" id="PTHR10744">
    <property type="entry name" value="40S RIBOSOMAL PROTEIN S11 FAMILY MEMBER"/>
    <property type="match status" value="1"/>
</dbReference>
<keyword evidence="3" id="KW-0150">Chloroplast</keyword>
<evidence type="ECO:0000256" key="1">
    <source>
        <dbReference type="ARBA" id="ARBA00004229"/>
    </source>
</evidence>
<dbReference type="InterPro" id="IPR019979">
    <property type="entry name" value="Ribosomal_uS17_CS"/>
</dbReference>
<dbReference type="GO" id="GO:0003729">
    <property type="term" value="F:mRNA binding"/>
    <property type="evidence" value="ECO:0007669"/>
    <property type="project" value="EnsemblPlants"/>
</dbReference>
<dbReference type="OMA" id="LSCQPLK"/>
<dbReference type="InterPro" id="IPR000266">
    <property type="entry name" value="Ribosomal_uS17"/>
</dbReference>
<evidence type="ECO:0000313" key="14">
    <source>
        <dbReference type="Proteomes" id="UP000594263"/>
    </source>
</evidence>
<keyword evidence="14" id="KW-1185">Reference proteome</keyword>
<name>A0A7N0REW9_KALFE</name>
<dbReference type="GO" id="GO:1990904">
    <property type="term" value="C:ribonucleoprotein complex"/>
    <property type="evidence" value="ECO:0007669"/>
    <property type="project" value="UniProtKB-KW"/>
</dbReference>
<dbReference type="PANTHER" id="PTHR10744:SF7">
    <property type="entry name" value="SMALL RIBOSOMAL SUBUNIT PROTEIN US17C"/>
    <property type="match status" value="1"/>
</dbReference>
<dbReference type="Pfam" id="PF00366">
    <property type="entry name" value="Ribosomal_S17"/>
    <property type="match status" value="1"/>
</dbReference>
<evidence type="ECO:0000256" key="12">
    <source>
        <dbReference type="RuleBase" id="RU003872"/>
    </source>
</evidence>
<dbReference type="Proteomes" id="UP000594263">
    <property type="component" value="Unplaced"/>
</dbReference>
<evidence type="ECO:0000256" key="9">
    <source>
        <dbReference type="ARBA" id="ARBA00023274"/>
    </source>
</evidence>
<dbReference type="CDD" id="cd00364">
    <property type="entry name" value="Ribosomal_uS17"/>
    <property type="match status" value="1"/>
</dbReference>
<accession>A0A7N0REW9</accession>
<dbReference type="PROSITE" id="PS00056">
    <property type="entry name" value="RIBOSOMAL_S17"/>
    <property type="match status" value="1"/>
</dbReference>
<evidence type="ECO:0000256" key="11">
    <source>
        <dbReference type="ARBA" id="ARBA00035308"/>
    </source>
</evidence>
<keyword evidence="9 12" id="KW-0687">Ribonucleoprotein</keyword>
<dbReference type="InterPro" id="IPR012340">
    <property type="entry name" value="NA-bd_OB-fold"/>
</dbReference>
<dbReference type="SUPFAM" id="SSF50249">
    <property type="entry name" value="Nucleic acid-binding proteins"/>
    <property type="match status" value="1"/>
</dbReference>
<dbReference type="GO" id="GO:0005840">
    <property type="term" value="C:ribosome"/>
    <property type="evidence" value="ECO:0007669"/>
    <property type="project" value="UniProtKB-KW"/>
</dbReference>
<keyword evidence="8 12" id="KW-0689">Ribosomal protein</keyword>
<dbReference type="EnsemblPlants" id="Kaladp0009s0078.1.v1.1">
    <property type="protein sequence ID" value="Kaladp0009s0078.1.v1.1.CDS.1"/>
    <property type="gene ID" value="Kaladp0009s0078.v1.1"/>
</dbReference>
<protein>
    <recommendedName>
        <fullName evidence="10">Small ribosomal subunit protein uS17c</fullName>
    </recommendedName>
    <alternativeName>
        <fullName evidence="11">30S ribosomal protein S17, chloroplastic</fullName>
    </alternativeName>
</protein>
<evidence type="ECO:0000256" key="2">
    <source>
        <dbReference type="ARBA" id="ARBA00010254"/>
    </source>
</evidence>
<evidence type="ECO:0000313" key="13">
    <source>
        <dbReference type="EnsemblPlants" id="Kaladp0009s0078.1.v1.1.CDS.1"/>
    </source>
</evidence>
<dbReference type="GO" id="GO:0032544">
    <property type="term" value="P:plastid translation"/>
    <property type="evidence" value="ECO:0007669"/>
    <property type="project" value="EnsemblPlants"/>
</dbReference>
<dbReference type="NCBIfam" id="TIGR03635">
    <property type="entry name" value="uS17_bact"/>
    <property type="match status" value="1"/>
</dbReference>
<comment type="subcellular location">
    <subcellularLocation>
        <location evidence="1">Plastid</location>
        <location evidence="1">Chloroplast</location>
    </subcellularLocation>
</comment>
<evidence type="ECO:0000256" key="6">
    <source>
        <dbReference type="ARBA" id="ARBA00022884"/>
    </source>
</evidence>
<keyword evidence="6" id="KW-0694">RNA-binding</keyword>
<evidence type="ECO:0000256" key="10">
    <source>
        <dbReference type="ARBA" id="ARBA00035251"/>
    </source>
</evidence>
<dbReference type="GO" id="GO:0003735">
    <property type="term" value="F:structural constituent of ribosome"/>
    <property type="evidence" value="ECO:0007669"/>
    <property type="project" value="InterPro"/>
</dbReference>
<keyword evidence="7" id="KW-0809">Transit peptide</keyword>